<accession>A0A8D2DVD1</accession>
<evidence type="ECO:0000313" key="3">
    <source>
        <dbReference type="Ensembl" id="ENSSVLP00005030344.1"/>
    </source>
</evidence>
<reference evidence="3" key="1">
    <citation type="submission" date="2025-08" db="UniProtKB">
        <authorList>
            <consortium name="Ensembl"/>
        </authorList>
    </citation>
    <scope>IDENTIFICATION</scope>
</reference>
<dbReference type="InterPro" id="IPR057742">
    <property type="entry name" value="Speedy_E"/>
</dbReference>
<dbReference type="GO" id="GO:0019901">
    <property type="term" value="F:protein kinase binding"/>
    <property type="evidence" value="ECO:0007669"/>
    <property type="project" value="InterPro"/>
</dbReference>
<organism evidence="3 4">
    <name type="scientific">Sciurus vulgaris</name>
    <name type="common">Eurasian red squirrel</name>
    <dbReference type="NCBI Taxonomy" id="55149"/>
    <lineage>
        <taxon>Eukaryota</taxon>
        <taxon>Metazoa</taxon>
        <taxon>Chordata</taxon>
        <taxon>Craniata</taxon>
        <taxon>Vertebrata</taxon>
        <taxon>Euteleostomi</taxon>
        <taxon>Mammalia</taxon>
        <taxon>Eutheria</taxon>
        <taxon>Euarchontoglires</taxon>
        <taxon>Glires</taxon>
        <taxon>Rodentia</taxon>
        <taxon>Sciuromorpha</taxon>
        <taxon>Sciuridae</taxon>
        <taxon>Sciurinae</taxon>
        <taxon>Sciurini</taxon>
        <taxon>Sciurus</taxon>
    </lineage>
</organism>
<sequence>PDSGSLAVQWATVCPQGCSSPDFSLAGEETLSGLMSETAGQKRKRESSTESDEELEELDSELNHPWDVDSLCGLKMKLKKRRINLVLPEHHEVFKRLLEDPVVKRFLAWDKNLRVSDKVRFSPLRRGPAPYLLPGWPLLLAIPTNPLLSGPVSIWPPSSIRIHYMGGQEGSRGAMTCPLPFILFVLFALGRRN</sequence>
<dbReference type="Ensembl" id="ENSSVLT00005033706.1">
    <property type="protein sequence ID" value="ENSSVLP00005030344.1"/>
    <property type="gene ID" value="ENSSVLG00005023902.1"/>
</dbReference>
<name>A0A8D2DVD1_SCIVU</name>
<dbReference type="GeneTree" id="ENSGT00940000154173"/>
<reference evidence="3" key="2">
    <citation type="submission" date="2025-09" db="UniProtKB">
        <authorList>
            <consortium name="Ensembl"/>
        </authorList>
    </citation>
    <scope>IDENTIFICATION</scope>
</reference>
<dbReference type="Proteomes" id="UP000694564">
    <property type="component" value="Chromosome 18"/>
</dbReference>
<evidence type="ECO:0000313" key="4">
    <source>
        <dbReference type="Proteomes" id="UP000694564"/>
    </source>
</evidence>
<dbReference type="AlphaFoldDB" id="A0A8D2DVD1"/>
<evidence type="ECO:0000256" key="1">
    <source>
        <dbReference type="ARBA" id="ARBA00010932"/>
    </source>
</evidence>
<dbReference type="PANTHER" id="PTHR31156">
    <property type="entry name" value="WBSCR19-LIKE PROTEIN"/>
    <property type="match status" value="1"/>
</dbReference>
<dbReference type="InterPro" id="IPR020984">
    <property type="entry name" value="Speedy"/>
</dbReference>
<comment type="similarity">
    <text evidence="1">Belongs to the Speedy/Ringo family.</text>
</comment>
<feature type="region of interest" description="Disordered" evidence="2">
    <location>
        <begin position="29"/>
        <end position="59"/>
    </location>
</feature>
<dbReference type="Pfam" id="PF11357">
    <property type="entry name" value="Spy1"/>
    <property type="match status" value="1"/>
</dbReference>
<proteinExistence type="inferred from homology"/>
<evidence type="ECO:0000256" key="2">
    <source>
        <dbReference type="SAM" id="MobiDB-lite"/>
    </source>
</evidence>
<protein>
    <submittedName>
        <fullName evidence="3">Uncharacterized protein</fullName>
    </submittedName>
</protein>
<keyword evidence="4" id="KW-1185">Reference proteome</keyword>
<feature type="compositionally biased region" description="Acidic residues" evidence="2">
    <location>
        <begin position="49"/>
        <end position="59"/>
    </location>
</feature>